<keyword evidence="2" id="KW-1185">Reference proteome</keyword>
<proteinExistence type="predicted"/>
<gene>
    <name evidence="1" type="ORF">G3446_05740</name>
</gene>
<comment type="caution">
    <text evidence="1">The sequence shown here is derived from an EMBL/GenBank/DDBJ whole genome shotgun (WGS) entry which is preliminary data.</text>
</comment>
<reference evidence="1 2" key="1">
    <citation type="submission" date="2020-02" db="EMBL/GenBank/DDBJ databases">
        <title>Genome sequences of Thiorhodococcus mannitoliphagus and Thiorhodococcus minor, purple sulfur photosynthetic bacteria in the gammaproteobacterial family, Chromatiaceae.</title>
        <authorList>
            <person name="Aviles F.A."/>
            <person name="Meyer T.E."/>
            <person name="Kyndt J.A."/>
        </authorList>
    </citation>
    <scope>NUCLEOTIDE SEQUENCE [LARGE SCALE GENOMIC DNA]</scope>
    <source>
        <strain evidence="1 2">DSM 11518</strain>
    </source>
</reference>
<organism evidence="1 2">
    <name type="scientific">Thiorhodococcus minor</name>
    <dbReference type="NCBI Taxonomy" id="57489"/>
    <lineage>
        <taxon>Bacteria</taxon>
        <taxon>Pseudomonadati</taxon>
        <taxon>Pseudomonadota</taxon>
        <taxon>Gammaproteobacteria</taxon>
        <taxon>Chromatiales</taxon>
        <taxon>Chromatiaceae</taxon>
        <taxon>Thiorhodococcus</taxon>
    </lineage>
</organism>
<name>A0A6M0JWS7_9GAMM</name>
<dbReference type="AlphaFoldDB" id="A0A6M0JWS7"/>
<dbReference type="Proteomes" id="UP000483379">
    <property type="component" value="Unassembled WGS sequence"/>
</dbReference>
<dbReference type="EMBL" id="JAAIJQ010000012">
    <property type="protein sequence ID" value="NEV61401.1"/>
    <property type="molecule type" value="Genomic_DNA"/>
</dbReference>
<evidence type="ECO:0000313" key="1">
    <source>
        <dbReference type="EMBL" id="NEV61401.1"/>
    </source>
</evidence>
<sequence>MYENPEGRRVLLYACRNEDAERDTAFRFAQDKGVSVFYWIEGALTYALAGEVDRMALLGVAESVYQQITI</sequence>
<accession>A0A6M0JWS7</accession>
<evidence type="ECO:0000313" key="2">
    <source>
        <dbReference type="Proteomes" id="UP000483379"/>
    </source>
</evidence>
<dbReference type="RefSeq" id="WP_164451598.1">
    <property type="nucleotide sequence ID" value="NZ_JAAIJQ010000012.1"/>
</dbReference>
<protein>
    <submittedName>
        <fullName evidence="1">Uncharacterized protein</fullName>
    </submittedName>
</protein>